<keyword evidence="6" id="KW-0479">Metal-binding</keyword>
<evidence type="ECO:0000256" key="5">
    <source>
        <dbReference type="ARBA" id="ARBA00022694"/>
    </source>
</evidence>
<evidence type="ECO:0000313" key="12">
    <source>
        <dbReference type="Proteomes" id="UP000198711"/>
    </source>
</evidence>
<dbReference type="GO" id="GO:0046872">
    <property type="term" value="F:metal ion binding"/>
    <property type="evidence" value="ECO:0007669"/>
    <property type="project" value="UniProtKB-KW"/>
</dbReference>
<dbReference type="Proteomes" id="UP000198711">
    <property type="component" value="Unassembled WGS sequence"/>
</dbReference>
<evidence type="ECO:0000256" key="9">
    <source>
        <dbReference type="ARBA" id="ARBA00022842"/>
    </source>
</evidence>
<proteinExistence type="inferred from homology"/>
<dbReference type="PANTHER" id="PTHR33540">
    <property type="entry name" value="TRNA THREONYLCARBAMOYLADENOSINE BIOSYNTHESIS PROTEIN TSAE"/>
    <property type="match status" value="1"/>
</dbReference>
<dbReference type="SUPFAM" id="SSF52540">
    <property type="entry name" value="P-loop containing nucleoside triphosphate hydrolases"/>
    <property type="match status" value="1"/>
</dbReference>
<keyword evidence="8" id="KW-0067">ATP-binding</keyword>
<dbReference type="GO" id="GO:0005737">
    <property type="term" value="C:cytoplasm"/>
    <property type="evidence" value="ECO:0007669"/>
    <property type="project" value="UniProtKB-SubCell"/>
</dbReference>
<keyword evidence="12" id="KW-1185">Reference proteome</keyword>
<keyword evidence="4" id="KW-0963">Cytoplasm</keyword>
<accession>A0A8X8IEW7</accession>
<dbReference type="AlphaFoldDB" id="A0A8X8IEW7"/>
<organism evidence="11 12">
    <name type="scientific">Hydrobacter penzbergensis</name>
    <dbReference type="NCBI Taxonomy" id="1235997"/>
    <lineage>
        <taxon>Bacteria</taxon>
        <taxon>Pseudomonadati</taxon>
        <taxon>Bacteroidota</taxon>
        <taxon>Chitinophagia</taxon>
        <taxon>Chitinophagales</taxon>
        <taxon>Chitinophagaceae</taxon>
        <taxon>Hydrobacter</taxon>
    </lineage>
</organism>
<dbReference type="EMBL" id="FNNO01000007">
    <property type="protein sequence ID" value="SDW92175.1"/>
    <property type="molecule type" value="Genomic_DNA"/>
</dbReference>
<dbReference type="NCBIfam" id="TIGR00150">
    <property type="entry name" value="T6A_YjeE"/>
    <property type="match status" value="1"/>
</dbReference>
<keyword evidence="9" id="KW-0460">Magnesium</keyword>
<dbReference type="Pfam" id="PF02367">
    <property type="entry name" value="TsaE"/>
    <property type="match status" value="1"/>
</dbReference>
<dbReference type="PANTHER" id="PTHR33540:SF2">
    <property type="entry name" value="TRNA THREONYLCARBAMOYLADENOSINE BIOSYNTHESIS PROTEIN TSAE"/>
    <property type="match status" value="1"/>
</dbReference>
<keyword evidence="7" id="KW-0547">Nucleotide-binding</keyword>
<dbReference type="Gene3D" id="3.40.50.300">
    <property type="entry name" value="P-loop containing nucleotide triphosphate hydrolases"/>
    <property type="match status" value="1"/>
</dbReference>
<dbReference type="GO" id="GO:0005524">
    <property type="term" value="F:ATP binding"/>
    <property type="evidence" value="ECO:0007669"/>
    <property type="project" value="UniProtKB-KW"/>
</dbReference>
<evidence type="ECO:0000256" key="4">
    <source>
        <dbReference type="ARBA" id="ARBA00022490"/>
    </source>
</evidence>
<comment type="similarity">
    <text evidence="2">Belongs to the TsaE family.</text>
</comment>
<comment type="caution">
    <text evidence="11">The sequence shown here is derived from an EMBL/GenBank/DDBJ whole genome shotgun (WGS) entry which is preliminary data.</text>
</comment>
<dbReference type="GO" id="GO:0002949">
    <property type="term" value="P:tRNA threonylcarbamoyladenosine modification"/>
    <property type="evidence" value="ECO:0007669"/>
    <property type="project" value="InterPro"/>
</dbReference>
<reference evidence="11 12" key="1">
    <citation type="submission" date="2016-10" db="EMBL/GenBank/DDBJ databases">
        <authorList>
            <person name="Varghese N."/>
            <person name="Submissions S."/>
        </authorList>
    </citation>
    <scope>NUCLEOTIDE SEQUENCE [LARGE SCALE GENOMIC DNA]</scope>
    <source>
        <strain evidence="11 12">DSM 25353</strain>
    </source>
</reference>
<evidence type="ECO:0000256" key="6">
    <source>
        <dbReference type="ARBA" id="ARBA00022723"/>
    </source>
</evidence>
<dbReference type="InterPro" id="IPR027417">
    <property type="entry name" value="P-loop_NTPase"/>
</dbReference>
<evidence type="ECO:0000256" key="8">
    <source>
        <dbReference type="ARBA" id="ARBA00022840"/>
    </source>
</evidence>
<name>A0A8X8IEW7_9BACT</name>
<gene>
    <name evidence="11" type="ORF">SAMN05444410_10750</name>
</gene>
<evidence type="ECO:0000313" key="11">
    <source>
        <dbReference type="EMBL" id="SDW92175.1"/>
    </source>
</evidence>
<comment type="subcellular location">
    <subcellularLocation>
        <location evidence="1">Cytoplasm</location>
    </subcellularLocation>
</comment>
<evidence type="ECO:0000256" key="7">
    <source>
        <dbReference type="ARBA" id="ARBA00022741"/>
    </source>
</evidence>
<dbReference type="RefSeq" id="WP_257574851.1">
    <property type="nucleotide sequence ID" value="NZ_FNNO01000007.1"/>
</dbReference>
<evidence type="ECO:0000256" key="1">
    <source>
        <dbReference type="ARBA" id="ARBA00004496"/>
    </source>
</evidence>
<dbReference type="InterPro" id="IPR003442">
    <property type="entry name" value="T6A_TsaE"/>
</dbReference>
<sequence>MDAIFSLEQIRQAAKLAWKEGKQKRVWAFHAAMGSGKTTFIHALCEELGVKDAIGSPTFAIVNEYRSPVAGTIYHMDWYRLKDEEEAIQAGIEDQLYSKAVCLVEWPDKAAGLLPDDTLHIVLEVLNEGTRRIYSLQESPETLH</sequence>
<protein>
    <recommendedName>
        <fullName evidence="3">tRNA threonylcarbamoyladenosine biosynthesis protein TsaE</fullName>
    </recommendedName>
    <alternativeName>
        <fullName evidence="10">t(6)A37 threonylcarbamoyladenosine biosynthesis protein TsaE</fullName>
    </alternativeName>
</protein>
<evidence type="ECO:0000256" key="3">
    <source>
        <dbReference type="ARBA" id="ARBA00019010"/>
    </source>
</evidence>
<evidence type="ECO:0000256" key="10">
    <source>
        <dbReference type="ARBA" id="ARBA00032441"/>
    </source>
</evidence>
<evidence type="ECO:0000256" key="2">
    <source>
        <dbReference type="ARBA" id="ARBA00007599"/>
    </source>
</evidence>
<keyword evidence="5" id="KW-0819">tRNA processing</keyword>